<keyword evidence="3" id="KW-1185">Reference proteome</keyword>
<keyword evidence="1" id="KW-1133">Transmembrane helix</keyword>
<organism evidence="2 3">
    <name type="scientific">Clydaea vesicula</name>
    <dbReference type="NCBI Taxonomy" id="447962"/>
    <lineage>
        <taxon>Eukaryota</taxon>
        <taxon>Fungi</taxon>
        <taxon>Fungi incertae sedis</taxon>
        <taxon>Chytridiomycota</taxon>
        <taxon>Chytridiomycota incertae sedis</taxon>
        <taxon>Chytridiomycetes</taxon>
        <taxon>Lobulomycetales</taxon>
        <taxon>Lobulomycetaceae</taxon>
        <taxon>Clydaea</taxon>
    </lineage>
</organism>
<keyword evidence="1" id="KW-0812">Transmembrane</keyword>
<evidence type="ECO:0000256" key="1">
    <source>
        <dbReference type="SAM" id="Phobius"/>
    </source>
</evidence>
<gene>
    <name evidence="2" type="ORF">HK099_005863</name>
</gene>
<comment type="caution">
    <text evidence="2">The sequence shown here is derived from an EMBL/GenBank/DDBJ whole genome shotgun (WGS) entry which is preliminary data.</text>
</comment>
<dbReference type="Proteomes" id="UP001211065">
    <property type="component" value="Unassembled WGS sequence"/>
</dbReference>
<protein>
    <submittedName>
        <fullName evidence="2">Uncharacterized protein</fullName>
    </submittedName>
</protein>
<name>A0AAD5TY81_9FUNG</name>
<reference evidence="2" key="1">
    <citation type="submission" date="2020-05" db="EMBL/GenBank/DDBJ databases">
        <title>Phylogenomic resolution of chytrid fungi.</title>
        <authorList>
            <person name="Stajich J.E."/>
            <person name="Amses K."/>
            <person name="Simmons R."/>
            <person name="Seto K."/>
            <person name="Myers J."/>
            <person name="Bonds A."/>
            <person name="Quandt C.A."/>
            <person name="Barry K."/>
            <person name="Liu P."/>
            <person name="Grigoriev I."/>
            <person name="Longcore J.E."/>
            <person name="James T.Y."/>
        </authorList>
    </citation>
    <scope>NUCLEOTIDE SEQUENCE</scope>
    <source>
        <strain evidence="2">JEL0476</strain>
    </source>
</reference>
<keyword evidence="1" id="KW-0472">Membrane</keyword>
<dbReference type="EMBL" id="JADGJW010000478">
    <property type="protein sequence ID" value="KAJ3216447.1"/>
    <property type="molecule type" value="Genomic_DNA"/>
</dbReference>
<dbReference type="InterPro" id="IPR019419">
    <property type="entry name" value="AIM19"/>
</dbReference>
<accession>A0AAD5TY81</accession>
<proteinExistence type="predicted"/>
<evidence type="ECO:0000313" key="3">
    <source>
        <dbReference type="Proteomes" id="UP001211065"/>
    </source>
</evidence>
<sequence>MDVLRKKYQEIEVSLRNPGSSPYPALGSSILCLGTCIKGLQGKPGYPPYIGLVAFSAIFGGSSWIITQDTEHGSSIATSWGIAFSVLFAKNAFKSLKPGPIFLTSWIIGSTGCYASEMWENLVA</sequence>
<dbReference type="Pfam" id="PF10315">
    <property type="entry name" value="Aim19"/>
    <property type="match status" value="1"/>
</dbReference>
<feature type="transmembrane region" description="Helical" evidence="1">
    <location>
        <begin position="49"/>
        <end position="66"/>
    </location>
</feature>
<evidence type="ECO:0000313" key="2">
    <source>
        <dbReference type="EMBL" id="KAJ3216447.1"/>
    </source>
</evidence>
<dbReference type="AlphaFoldDB" id="A0AAD5TY81"/>